<keyword evidence="7" id="KW-1185">Reference proteome</keyword>
<dbReference type="InterPro" id="IPR056747">
    <property type="entry name" value="VPS13-like_M"/>
</dbReference>
<sequence length="1576" mass="176333">MNNLEKTTKAQQSVAKKGSGWISSWWHGNSNQQASDGGEVENGLEVTEEQRQELYEAIDWDEEKATVAMSVDMPKDTMKAQIHVKLKRGSFALGSSPQKKHGDDLVTLVFDTVTADITQYIDSMKISAGLGDLRLYDGSTKGTLYKKMIGVKTRKQRSMHLTNIENQRLEEAFDKNPTDMETDPFFSVVFEKKPLDGRADNAVTVKMHHLEIIYNPAIVNEVIRFFKPPQTNMETVNALIEVAGTTLDSWKKQTRAGLEYALESHTTFDLRVDMDAPIIMVPEDCTKKDAWVLVIDAGHINVESNLAPKEAIDKVLAKQGHEYSEEDFKELESLVYDKFTIKLTDTKVLIAESVETSRKEIQNPSGGDMHVIEQIDMNFLCETCIVPKSTQLTKIKISGHLPLISINFSDQKYKTLMNVIDIIVPSNDDDDMKSSEDVHDTSNQANGPKRAMSSSMNDGQKEGNSSSYFGKPVWGASNEEPLFISDSEDSDNETLNETSDSSSRQLSTPSSFHVSSSKSVNDSEVSNEYKQTNFSLSFKIDRVKASLKEARSNETSQEMLLCDLVLEQFLLVFTQRKFDMTVDVSLKTLSVIDQMEHGREFTYLITSDEIRSDSSTSIKEKNLVTVKYRKINPNSPEYCDIDQSVDVELSALNIVVTRSSILTLYNFILSTFTTPTKEPTSRASIASDKHSRRDSVKSEQPKENSENGGGVIKVQICLESLDLILNDDGVRLATGCLSHGDVTVVVKPNTLTVDVKIANFELKDDLTSPDVDPHNLETDHSKTQLLSLEGQELATFRYATYDKDSERYPGYDQLIFLRMGSLRLNFLEHTIHQLVDYGARFAEMKVVYDSAREAAVSSAQQFQQAESLLHFDVRIRSPTLIFPSTDPKRPKDQLIARLGEVSVENTFSNKNLATEQLQRLDKSVLENSIRARVDSVDLKSEFVLKDPDTKEEHKQSLFILEEVHMDFTINIVPHTAGTLRPDTQITGHISDISMNLTESQFKFLMATSNSVTAAFTTSSENPDEVEVVNEDPLTMEAIRSVGATGDGNEPSSGALKDAVQSEMHGKRQSSTDEKDDVWTTLDMTIDFQGIKLELFKSEGSLQQEDLSEWSLASFSLEDSGFKLCTNSDSSMFLELQVASLVLNDTRADIHSEFREIMKRARLDGPQLQLRYETTPQQGITDQFLLLALDTPQIILSVDHVFELQKYLMAPFTVEEATEAQMFAESQKQREANESAEPAGGQQSVSRMKQTQTNKSQNDKQTTSTQAVLRYKINVVDPEITLLANPAAEDSEAIVLSADQVLVSQQSLLTVNVSKIGMFLCAMNNKEDIKIRFVDEFEISVSMESHTSANHNITSIIIDIQALVLRVSYLDISIITNVVNRAIELMGSSESVPSPVDDNPKDDDIQKNDDAAGTLAPPTEARSINTSGLKKRNNIEPYIVMSRETLKLSCQGIQVILIEDLHELPIIDMNLKPFTVMVSDWTKALLVDASFSLYTGFYNAKNSHWEPLIEPWSFNLKVSKALTSDSLDIEFASKRKVEIDLTHSFVEAMLNFSSTTGGQKRVHASLCWYCSFSILVH</sequence>
<feature type="compositionally biased region" description="Polar residues" evidence="3">
    <location>
        <begin position="495"/>
        <end position="506"/>
    </location>
</feature>
<dbReference type="EMBL" id="JAEPQZ010000001">
    <property type="protein sequence ID" value="KAG2186183.1"/>
    <property type="molecule type" value="Genomic_DNA"/>
</dbReference>
<feature type="compositionally biased region" description="Basic and acidic residues" evidence="3">
    <location>
        <begin position="1063"/>
        <end position="1072"/>
    </location>
</feature>
<feature type="compositionally biased region" description="Low complexity" evidence="3">
    <location>
        <begin position="507"/>
        <end position="526"/>
    </location>
</feature>
<organism evidence="6 7">
    <name type="scientific">Mortierella isabellina</name>
    <name type="common">Filamentous fungus</name>
    <name type="synonym">Umbelopsis isabellina</name>
    <dbReference type="NCBI Taxonomy" id="91625"/>
    <lineage>
        <taxon>Eukaryota</taxon>
        <taxon>Fungi</taxon>
        <taxon>Fungi incertae sedis</taxon>
        <taxon>Mucoromycota</taxon>
        <taxon>Mucoromycotina</taxon>
        <taxon>Umbelopsidomycetes</taxon>
        <taxon>Umbelopsidales</taxon>
        <taxon>Umbelopsidaceae</taxon>
        <taxon>Umbelopsis</taxon>
    </lineage>
</organism>
<evidence type="ECO:0000256" key="3">
    <source>
        <dbReference type="SAM" id="MobiDB-lite"/>
    </source>
</evidence>
<dbReference type="Pfam" id="PF12624">
    <property type="entry name" value="VPS13_N"/>
    <property type="match status" value="1"/>
</dbReference>
<evidence type="ECO:0000256" key="1">
    <source>
        <dbReference type="ARBA" id="ARBA00006545"/>
    </source>
</evidence>
<feature type="region of interest" description="Disordered" evidence="3">
    <location>
        <begin position="1388"/>
        <end position="1417"/>
    </location>
</feature>
<dbReference type="InterPro" id="IPR026854">
    <property type="entry name" value="VPS13_N"/>
</dbReference>
<evidence type="ECO:0000259" key="5">
    <source>
        <dbReference type="Pfam" id="PF25033"/>
    </source>
</evidence>
<feature type="region of interest" description="Disordered" evidence="3">
    <location>
        <begin position="1220"/>
        <end position="1262"/>
    </location>
</feature>
<feature type="region of interest" description="Disordered" evidence="3">
    <location>
        <begin position="676"/>
        <end position="707"/>
    </location>
</feature>
<keyword evidence="2" id="KW-0813">Transport</keyword>
<reference evidence="6" key="1">
    <citation type="submission" date="2020-12" db="EMBL/GenBank/DDBJ databases">
        <title>Metabolic potential, ecology and presence of endohyphal bacteria is reflected in genomic diversity of Mucoromycotina.</title>
        <authorList>
            <person name="Muszewska A."/>
            <person name="Okrasinska A."/>
            <person name="Steczkiewicz K."/>
            <person name="Drgas O."/>
            <person name="Orlowska M."/>
            <person name="Perlinska-Lenart U."/>
            <person name="Aleksandrzak-Piekarczyk T."/>
            <person name="Szatraj K."/>
            <person name="Zielenkiewicz U."/>
            <person name="Pilsyk S."/>
            <person name="Malc E."/>
            <person name="Mieczkowski P."/>
            <person name="Kruszewska J.S."/>
            <person name="Biernat P."/>
            <person name="Pawlowska J."/>
        </authorList>
    </citation>
    <scope>NUCLEOTIDE SEQUENCE</scope>
    <source>
        <strain evidence="6">WA0000067209</strain>
    </source>
</reference>
<dbReference type="GO" id="GO:0045324">
    <property type="term" value="P:late endosome to vacuole transport"/>
    <property type="evidence" value="ECO:0007669"/>
    <property type="project" value="TreeGrafter"/>
</dbReference>
<feature type="compositionally biased region" description="Basic and acidic residues" evidence="3">
    <location>
        <begin position="1397"/>
        <end position="1409"/>
    </location>
</feature>
<evidence type="ECO:0008006" key="8">
    <source>
        <dbReference type="Google" id="ProtNLM"/>
    </source>
</evidence>
<dbReference type="Proteomes" id="UP000654370">
    <property type="component" value="Unassembled WGS sequence"/>
</dbReference>
<dbReference type="GO" id="GO:0006623">
    <property type="term" value="P:protein targeting to vacuole"/>
    <property type="evidence" value="ECO:0007669"/>
    <property type="project" value="TreeGrafter"/>
</dbReference>
<feature type="domain" description="Chorein N-terminal" evidence="4">
    <location>
        <begin position="11"/>
        <end position="437"/>
    </location>
</feature>
<dbReference type="Pfam" id="PF25033">
    <property type="entry name" value="VPS13_M"/>
    <property type="match status" value="1"/>
</dbReference>
<feature type="compositionally biased region" description="Polar residues" evidence="3">
    <location>
        <begin position="441"/>
        <end position="468"/>
    </location>
</feature>
<protein>
    <recommendedName>
        <fullName evidence="8">Vacuolar protein sorting-associated protein</fullName>
    </recommendedName>
</protein>
<evidence type="ECO:0000313" key="6">
    <source>
        <dbReference type="EMBL" id="KAG2186183.1"/>
    </source>
</evidence>
<feature type="region of interest" description="Disordered" evidence="3">
    <location>
        <begin position="427"/>
        <end position="526"/>
    </location>
</feature>
<dbReference type="PANTHER" id="PTHR16166">
    <property type="entry name" value="VACUOLAR PROTEIN SORTING-ASSOCIATED PROTEIN VPS13"/>
    <property type="match status" value="1"/>
</dbReference>
<feature type="region of interest" description="Disordered" evidence="3">
    <location>
        <begin position="25"/>
        <end position="46"/>
    </location>
</feature>
<feature type="compositionally biased region" description="Polar residues" evidence="3">
    <location>
        <begin position="1240"/>
        <end position="1262"/>
    </location>
</feature>
<dbReference type="OrthoDB" id="428159at2759"/>
<feature type="compositionally biased region" description="Polar residues" evidence="3">
    <location>
        <begin position="26"/>
        <end position="35"/>
    </location>
</feature>
<evidence type="ECO:0000256" key="2">
    <source>
        <dbReference type="ARBA" id="ARBA00022448"/>
    </source>
</evidence>
<proteinExistence type="inferred from homology"/>
<comment type="similarity">
    <text evidence="1">Belongs to the VPS13 family.</text>
</comment>
<name>A0A8H7Q5C8_MORIS</name>
<evidence type="ECO:0000259" key="4">
    <source>
        <dbReference type="Pfam" id="PF12624"/>
    </source>
</evidence>
<feature type="region of interest" description="Disordered" evidence="3">
    <location>
        <begin position="1041"/>
        <end position="1074"/>
    </location>
</feature>
<dbReference type="InterPro" id="IPR026847">
    <property type="entry name" value="VPS13"/>
</dbReference>
<feature type="compositionally biased region" description="Basic and acidic residues" evidence="3">
    <location>
        <begin position="687"/>
        <end position="705"/>
    </location>
</feature>
<comment type="caution">
    <text evidence="6">The sequence shown here is derived from an EMBL/GenBank/DDBJ whole genome shotgun (WGS) entry which is preliminary data.</text>
</comment>
<dbReference type="GO" id="GO:0007005">
    <property type="term" value="P:mitochondrion organization"/>
    <property type="evidence" value="ECO:0007669"/>
    <property type="project" value="TreeGrafter"/>
</dbReference>
<feature type="domain" description="VPS13-like middle region" evidence="5">
    <location>
        <begin position="741"/>
        <end position="1548"/>
    </location>
</feature>
<gene>
    <name evidence="6" type="ORF">INT43_002621</name>
</gene>
<dbReference type="GO" id="GO:0045053">
    <property type="term" value="P:protein retention in Golgi apparatus"/>
    <property type="evidence" value="ECO:0007669"/>
    <property type="project" value="TreeGrafter"/>
</dbReference>
<evidence type="ECO:0000313" key="7">
    <source>
        <dbReference type="Proteomes" id="UP000654370"/>
    </source>
</evidence>
<accession>A0A8H7Q5C8</accession>
<dbReference type="PANTHER" id="PTHR16166:SF93">
    <property type="entry name" value="INTERMEMBRANE LIPID TRANSFER PROTEIN VPS13"/>
    <property type="match status" value="1"/>
</dbReference>